<dbReference type="Proteomes" id="UP001151518">
    <property type="component" value="Unassembled WGS sequence"/>
</dbReference>
<feature type="compositionally biased region" description="Basic and acidic residues" evidence="2">
    <location>
        <begin position="57"/>
        <end position="71"/>
    </location>
</feature>
<evidence type="ECO:0000313" key="4">
    <source>
        <dbReference type="EMBL" id="KAJ2680518.1"/>
    </source>
</evidence>
<sequence>MLSSASRRLKTITRRRGRMPIGTVVDNAGQTHSSAGPNEYSGDVAAAAAPMDTKGFSTDEKRSGYPGRDDAGGMAPPMLASNSSDGSGRTAMVGSATQDDVVVFRINSWRILVKEYTSYFEHILSIEKSVYKSLEKATGEFPVPLRTDHCFAGVERNGVQQLGAQLKEVHRMYASQHARTIQSIEGNTLAQLESLRVEIKDSLKMYTDHLGPIYRRLRKQAKEVEECKEKLVHAVEAYKKKHRGSDAWLAQQQVRRELTKQAEVENALFKAVQAERARLSRWEVTICERLRDIIAAAVVCDRDCAQSNMGTINNCLEFMERFDINAEQHAFEAHFGTILQNPMGLSGASSLADYDYMYRNSEPTTVLLEGPLEREKGLIKNYKPTYAVLTTQGYLHCFSEQKNLLEKNPDISFNLSNCTVKPLDDTRTFQVSINHKKVGHSKYLFRASDPAYVNHWINAISSAAVKPVTRENYVVGGTLRDSKAAREAAAANANAPTNALPTAAGVTFGELAARNASEDAATAKAANDSAAESPLESDNFYPARDYVNEPAANNTALGPSLNSVEATREADGASVANNKHANHGPLPEYSNNTSPDIATVVSAESPVQAHAQPPAAPLTSAH</sequence>
<dbReference type="SMART" id="SM00233">
    <property type="entry name" value="PH"/>
    <property type="match status" value="1"/>
</dbReference>
<protein>
    <recommendedName>
        <fullName evidence="3">PH domain-containing protein</fullName>
    </recommendedName>
</protein>
<dbReference type="Pfam" id="PF20399">
    <property type="entry name" value="PH_20"/>
    <property type="match status" value="1"/>
</dbReference>
<dbReference type="AlphaFoldDB" id="A0A9W8GC38"/>
<dbReference type="EMBL" id="JANBTW010000004">
    <property type="protein sequence ID" value="KAJ2680518.1"/>
    <property type="molecule type" value="Genomic_DNA"/>
</dbReference>
<dbReference type="PANTHER" id="PTHR31941">
    <property type="entry name" value="CYTOSKELETAL SIGNALING PROTEIN SLM1"/>
    <property type="match status" value="1"/>
</dbReference>
<feature type="domain" description="PH" evidence="3">
    <location>
        <begin position="365"/>
        <end position="465"/>
    </location>
</feature>
<dbReference type="SUPFAM" id="SSF50729">
    <property type="entry name" value="PH domain-like"/>
    <property type="match status" value="1"/>
</dbReference>
<evidence type="ECO:0000313" key="5">
    <source>
        <dbReference type="Proteomes" id="UP001151518"/>
    </source>
</evidence>
<organism evidence="4 5">
    <name type="scientific">Coemansia spiralis</name>
    <dbReference type="NCBI Taxonomy" id="417178"/>
    <lineage>
        <taxon>Eukaryota</taxon>
        <taxon>Fungi</taxon>
        <taxon>Fungi incertae sedis</taxon>
        <taxon>Zoopagomycota</taxon>
        <taxon>Kickxellomycotina</taxon>
        <taxon>Kickxellomycetes</taxon>
        <taxon>Kickxellales</taxon>
        <taxon>Kickxellaceae</taxon>
        <taxon>Coemansia</taxon>
    </lineage>
</organism>
<feature type="region of interest" description="Disordered" evidence="2">
    <location>
        <begin position="52"/>
        <end position="92"/>
    </location>
</feature>
<accession>A0A9W8GC38</accession>
<dbReference type="InterPro" id="IPR046869">
    <property type="entry name" value="SLM1/RGC1-like_PH"/>
</dbReference>
<gene>
    <name evidence="4" type="ORF">GGI25_000491</name>
</gene>
<evidence type="ECO:0000259" key="3">
    <source>
        <dbReference type="PROSITE" id="PS50003"/>
    </source>
</evidence>
<dbReference type="OrthoDB" id="5598057at2759"/>
<dbReference type="InterPro" id="IPR001849">
    <property type="entry name" value="PH_domain"/>
</dbReference>
<proteinExistence type="predicted"/>
<feature type="region of interest" description="Disordered" evidence="2">
    <location>
        <begin position="519"/>
        <end position="542"/>
    </location>
</feature>
<comment type="caution">
    <text evidence="4">The sequence shown here is derived from an EMBL/GenBank/DDBJ whole genome shotgun (WGS) entry which is preliminary data.</text>
</comment>
<dbReference type="InterPro" id="IPR046868">
    <property type="entry name" value="BAR_4"/>
</dbReference>
<evidence type="ECO:0000256" key="1">
    <source>
        <dbReference type="ARBA" id="ARBA00022553"/>
    </source>
</evidence>
<dbReference type="PANTHER" id="PTHR31941:SF1">
    <property type="entry name" value="CYTOSKELETAL SIGNALING PROTEIN SLM1"/>
    <property type="match status" value="1"/>
</dbReference>
<feature type="compositionally biased region" description="Low complexity" evidence="2">
    <location>
        <begin position="519"/>
        <end position="532"/>
    </location>
</feature>
<dbReference type="Gene3D" id="2.30.29.30">
    <property type="entry name" value="Pleckstrin-homology domain (PH domain)/Phosphotyrosine-binding domain (PTB)"/>
    <property type="match status" value="1"/>
</dbReference>
<dbReference type="SUPFAM" id="SSF103657">
    <property type="entry name" value="BAR/IMD domain-like"/>
    <property type="match status" value="1"/>
</dbReference>
<name>A0A9W8GC38_9FUNG</name>
<dbReference type="InterPro" id="IPR027267">
    <property type="entry name" value="AH/BAR_dom_sf"/>
</dbReference>
<dbReference type="InterPro" id="IPR011993">
    <property type="entry name" value="PH-like_dom_sf"/>
</dbReference>
<dbReference type="Pfam" id="PF20400">
    <property type="entry name" value="BAR_4"/>
    <property type="match status" value="1"/>
</dbReference>
<evidence type="ECO:0000256" key="2">
    <source>
        <dbReference type="SAM" id="MobiDB-lite"/>
    </source>
</evidence>
<keyword evidence="1" id="KW-0597">Phosphoprotein</keyword>
<dbReference type="Gene3D" id="1.20.1270.60">
    <property type="entry name" value="Arfaptin homology (AH) domain/BAR domain"/>
    <property type="match status" value="1"/>
</dbReference>
<reference evidence="4" key="1">
    <citation type="submission" date="2022-07" db="EMBL/GenBank/DDBJ databases">
        <title>Phylogenomic reconstructions and comparative analyses of Kickxellomycotina fungi.</title>
        <authorList>
            <person name="Reynolds N.K."/>
            <person name="Stajich J.E."/>
            <person name="Barry K."/>
            <person name="Grigoriev I.V."/>
            <person name="Crous P."/>
            <person name="Smith M.E."/>
        </authorList>
    </citation>
    <scope>NUCLEOTIDE SEQUENCE</scope>
    <source>
        <strain evidence="4">NRRL 3115</strain>
    </source>
</reference>
<dbReference type="PROSITE" id="PS50003">
    <property type="entry name" value="PH_DOMAIN"/>
    <property type="match status" value="1"/>
</dbReference>